<keyword evidence="6 9" id="KW-0804">Transcription</keyword>
<dbReference type="Gene3D" id="3.30.50.10">
    <property type="entry name" value="Erythroid Transcription Factor GATA-1, subunit A"/>
    <property type="match status" value="1"/>
</dbReference>
<dbReference type="InterPro" id="IPR035500">
    <property type="entry name" value="NHR-like_dom_sf"/>
</dbReference>
<evidence type="ECO:0000256" key="6">
    <source>
        <dbReference type="ARBA" id="ARBA00023163"/>
    </source>
</evidence>
<keyword evidence="8 9" id="KW-0539">Nucleus</keyword>
<sequence length="346" mass="40336">MQCKVCGANGAEAHFGGESCRACAAFFRRYVHSQKLVIECTCLHRLPSSHPCRHCRMEKCIATGMTMCKVQGNREKNKVRGYYPGYLPVISTLPTSVIPKSCDNILRTVANWVDLDQTRKQLRGENFFDHNLTQVTKLSKMDSKLLWDLGEVIFSDVSKFNSFDKDSMIANFFPKWIIMECAIDYSLNQEQFQSFIGSIEYYKKCAHFYGSSMPEEKRLDDEDTIKIFSKFWDWHYSEIAHPIFLKKFDKIEYMAIFLLLLFDSAYMNISDDGVKLCQNIRKVILRELQGYQSDKNCSRYRLAETVDTVRLLEKAEGKLQEESVLCEFHNLEIDEDHKKIFQIKKI</sequence>
<dbReference type="InterPro" id="IPR013088">
    <property type="entry name" value="Znf_NHR/GATA"/>
</dbReference>
<dbReference type="PRINTS" id="PR00047">
    <property type="entry name" value="STROIDFINGER"/>
</dbReference>
<dbReference type="FunCoup" id="Q18393">
    <property type="interactions" value="16"/>
</dbReference>
<dbReference type="IntAct" id="Q18393">
    <property type="interactions" value="1"/>
</dbReference>
<dbReference type="WormBase" id="C33G8.8">
    <property type="protein sequence ID" value="CE06917"/>
    <property type="gene ID" value="WBGene00016365"/>
    <property type="gene designation" value="nhr-139"/>
</dbReference>
<keyword evidence="4 9" id="KW-0805">Transcription regulation</keyword>
<evidence type="ECO:0000256" key="4">
    <source>
        <dbReference type="ARBA" id="ARBA00023015"/>
    </source>
</evidence>
<dbReference type="SMART" id="SM00399">
    <property type="entry name" value="ZnF_C4"/>
    <property type="match status" value="1"/>
</dbReference>
<evidence type="ECO:0000313" key="12">
    <source>
        <dbReference type="Proteomes" id="UP000001940"/>
    </source>
</evidence>
<keyword evidence="7 9" id="KW-0675">Receptor</keyword>
<keyword evidence="1 9" id="KW-0479">Metal-binding</keyword>
<organism evidence="11 12">
    <name type="scientific">Caenorhabditis elegans</name>
    <dbReference type="NCBI Taxonomy" id="6239"/>
    <lineage>
        <taxon>Eukaryota</taxon>
        <taxon>Metazoa</taxon>
        <taxon>Ecdysozoa</taxon>
        <taxon>Nematoda</taxon>
        <taxon>Chromadorea</taxon>
        <taxon>Rhabditida</taxon>
        <taxon>Rhabditina</taxon>
        <taxon>Rhabditomorpha</taxon>
        <taxon>Rhabditoidea</taxon>
        <taxon>Rhabditidae</taxon>
        <taxon>Peloderinae</taxon>
        <taxon>Caenorhabditis</taxon>
    </lineage>
</organism>
<evidence type="ECO:0000313" key="13">
    <source>
        <dbReference type="WormBase" id="C33G8.8"/>
    </source>
</evidence>
<dbReference type="CTD" id="183179"/>
<dbReference type="GO" id="GO:0008270">
    <property type="term" value="F:zinc ion binding"/>
    <property type="evidence" value="ECO:0007669"/>
    <property type="project" value="UniProtKB-KW"/>
</dbReference>
<evidence type="ECO:0000256" key="5">
    <source>
        <dbReference type="ARBA" id="ARBA00023125"/>
    </source>
</evidence>
<dbReference type="InterPro" id="IPR001628">
    <property type="entry name" value="Znf_hrmn_rcpt"/>
</dbReference>
<keyword evidence="5 9" id="KW-0238">DNA-binding</keyword>
<dbReference type="Bgee" id="WBGene00016365">
    <property type="expression patterns" value="Expressed in embryo and 3 other cell types or tissues"/>
</dbReference>
<gene>
    <name evidence="11 13" type="primary">nhr-139</name>
    <name evidence="13" type="ORF">C33G8.8</name>
    <name evidence="11" type="ORF">CELE_C33G8.8</name>
</gene>
<dbReference type="GO" id="GO:0043565">
    <property type="term" value="F:sequence-specific DNA binding"/>
    <property type="evidence" value="ECO:0007669"/>
    <property type="project" value="InterPro"/>
</dbReference>
<dbReference type="PANTHER" id="PTHR46800">
    <property type="entry name" value="NUCLEAR HORMONE RECEPTOR FAMILY-RELATED-RELATED"/>
    <property type="match status" value="1"/>
</dbReference>
<evidence type="ECO:0000313" key="11">
    <source>
        <dbReference type="EMBL" id="CCD66531.1"/>
    </source>
</evidence>
<reference evidence="11 12" key="1">
    <citation type="journal article" date="1998" name="Science">
        <title>Genome sequence of the nematode C. elegans: a platform for investigating biology.</title>
        <authorList>
            <consortium name="The C. elegans sequencing consortium"/>
            <person name="Sulson J.E."/>
            <person name="Waterston R."/>
        </authorList>
    </citation>
    <scope>NUCLEOTIDE SEQUENCE [LARGE SCALE GENOMIC DNA]</scope>
    <source>
        <strain evidence="11 12">Bristol N2</strain>
    </source>
</reference>
<protein>
    <submittedName>
        <fullName evidence="11">Nuclear receptor domain-containing protein</fullName>
    </submittedName>
</protein>
<name>Q18393_CAEEL</name>
<accession>Q18393</accession>
<dbReference type="Proteomes" id="UP000001940">
    <property type="component" value="Chromosome V"/>
</dbReference>
<dbReference type="RefSeq" id="NP_504767.1">
    <property type="nucleotide sequence ID" value="NM_072366.7"/>
</dbReference>
<evidence type="ECO:0000256" key="9">
    <source>
        <dbReference type="RuleBase" id="RU004334"/>
    </source>
</evidence>
<dbReference type="PIR" id="T34129">
    <property type="entry name" value="T34129"/>
</dbReference>
<evidence type="ECO:0000256" key="8">
    <source>
        <dbReference type="ARBA" id="ARBA00023242"/>
    </source>
</evidence>
<dbReference type="SUPFAM" id="SSF48508">
    <property type="entry name" value="Nuclear receptor ligand-binding domain"/>
    <property type="match status" value="1"/>
</dbReference>
<dbReference type="eggNOG" id="KOG3575">
    <property type="taxonomic scope" value="Eukaryota"/>
</dbReference>
<dbReference type="InParanoid" id="Q18393"/>
<evidence type="ECO:0000256" key="7">
    <source>
        <dbReference type="ARBA" id="ARBA00023170"/>
    </source>
</evidence>
<dbReference type="SMR" id="Q18393"/>
<evidence type="ECO:0000256" key="1">
    <source>
        <dbReference type="ARBA" id="ARBA00022723"/>
    </source>
</evidence>
<dbReference type="Pfam" id="PF00104">
    <property type="entry name" value="Hormone_recep"/>
    <property type="match status" value="1"/>
</dbReference>
<dbReference type="Pfam" id="PF00105">
    <property type="entry name" value="zf-C4"/>
    <property type="match status" value="1"/>
</dbReference>
<dbReference type="OrthoDB" id="5782976at2759"/>
<dbReference type="AGR" id="WB:WBGene00016365"/>
<dbReference type="PaxDb" id="6239-C33G8.8"/>
<dbReference type="UCSC" id="C33G8.8">
    <property type="organism name" value="c. elegans"/>
</dbReference>
<dbReference type="SUPFAM" id="SSF57716">
    <property type="entry name" value="Glucocorticoid receptor-like (DNA-binding domain)"/>
    <property type="match status" value="1"/>
</dbReference>
<dbReference type="GO" id="GO:0045087">
    <property type="term" value="P:innate immune response"/>
    <property type="evidence" value="ECO:0000318"/>
    <property type="project" value="GO_Central"/>
</dbReference>
<dbReference type="PhylomeDB" id="Q18393"/>
<comment type="subcellular location">
    <subcellularLocation>
        <location evidence="9">Nucleus</location>
    </subcellularLocation>
</comment>
<dbReference type="PROSITE" id="PS51030">
    <property type="entry name" value="NUCLEAR_REC_DBD_2"/>
    <property type="match status" value="1"/>
</dbReference>
<dbReference type="PANTHER" id="PTHR46800:SF4">
    <property type="entry name" value="NR LBD DOMAIN-CONTAINING PROTEIN-RELATED"/>
    <property type="match status" value="1"/>
</dbReference>
<evidence type="ECO:0000256" key="3">
    <source>
        <dbReference type="ARBA" id="ARBA00022833"/>
    </source>
</evidence>
<dbReference type="SMART" id="SM00430">
    <property type="entry name" value="HOLI"/>
    <property type="match status" value="1"/>
</dbReference>
<dbReference type="HOGENOM" id="CLU_007368_1_0_1"/>
<dbReference type="PROSITE" id="PS00031">
    <property type="entry name" value="NUCLEAR_REC_DBD_1"/>
    <property type="match status" value="1"/>
</dbReference>
<dbReference type="AlphaFoldDB" id="Q18393"/>
<dbReference type="KEGG" id="cel:CELE_C33G8.8"/>
<feature type="domain" description="Nuclear receptor" evidence="10">
    <location>
        <begin position="1"/>
        <end position="72"/>
    </location>
</feature>
<dbReference type="GeneID" id="183179"/>
<keyword evidence="2 9" id="KW-0863">Zinc-finger</keyword>
<dbReference type="OMA" id="GESCRAC"/>
<comment type="similarity">
    <text evidence="9">Belongs to the nuclear hormone receptor family.</text>
</comment>
<keyword evidence="3 9" id="KW-0862">Zinc</keyword>
<dbReference type="EMBL" id="BX284605">
    <property type="protein sequence ID" value="CCD66531.1"/>
    <property type="molecule type" value="Genomic_DNA"/>
</dbReference>
<dbReference type="InterPro" id="IPR042936">
    <property type="entry name" value="Nhr-150"/>
</dbReference>
<evidence type="ECO:0000259" key="10">
    <source>
        <dbReference type="PROSITE" id="PS51030"/>
    </source>
</evidence>
<evidence type="ECO:0000256" key="2">
    <source>
        <dbReference type="ARBA" id="ARBA00022771"/>
    </source>
</evidence>
<dbReference type="GO" id="GO:0005634">
    <property type="term" value="C:nucleus"/>
    <property type="evidence" value="ECO:0007669"/>
    <property type="project" value="UniProtKB-SubCell"/>
</dbReference>
<dbReference type="InterPro" id="IPR000536">
    <property type="entry name" value="Nucl_hrmn_rcpt_lig-bd"/>
</dbReference>
<keyword evidence="12" id="KW-1185">Reference proteome</keyword>
<dbReference type="STRING" id="6239.C33G8.8.1"/>
<dbReference type="GO" id="GO:0003700">
    <property type="term" value="F:DNA-binding transcription factor activity"/>
    <property type="evidence" value="ECO:0007669"/>
    <property type="project" value="InterPro"/>
</dbReference>
<proteinExistence type="inferred from homology"/>